<evidence type="ECO:0000256" key="6">
    <source>
        <dbReference type="SAM" id="Phobius"/>
    </source>
</evidence>
<feature type="transmembrane region" description="Helical" evidence="6">
    <location>
        <begin position="223"/>
        <end position="243"/>
    </location>
</feature>
<feature type="transmembrane region" description="Helical" evidence="6">
    <location>
        <begin position="283"/>
        <end position="302"/>
    </location>
</feature>
<evidence type="ECO:0000256" key="2">
    <source>
        <dbReference type="ARBA" id="ARBA00022475"/>
    </source>
</evidence>
<feature type="transmembrane region" description="Helical" evidence="6">
    <location>
        <begin position="155"/>
        <end position="175"/>
    </location>
</feature>
<reference evidence="7" key="1">
    <citation type="submission" date="2020-09" db="EMBL/GenBank/DDBJ databases">
        <title>New species isolated from human feces.</title>
        <authorList>
            <person name="Kitahara M."/>
            <person name="Shigeno Y."/>
            <person name="Shime M."/>
            <person name="Matsumoto Y."/>
            <person name="Nakamura S."/>
            <person name="Motooka D."/>
            <person name="Fukuoka S."/>
            <person name="Nishikawa H."/>
            <person name="Benno Y."/>
        </authorList>
    </citation>
    <scope>NUCLEOTIDE SEQUENCE</scope>
    <source>
        <strain evidence="7">MM50</strain>
    </source>
</reference>
<dbReference type="RefSeq" id="WP_213541261.1">
    <property type="nucleotide sequence ID" value="NZ_AP023418.1"/>
</dbReference>
<organism evidence="7 8">
    <name type="scientific">Vescimonas coprocola</name>
    <dbReference type="NCBI Taxonomy" id="2714355"/>
    <lineage>
        <taxon>Bacteria</taxon>
        <taxon>Bacillati</taxon>
        <taxon>Bacillota</taxon>
        <taxon>Clostridia</taxon>
        <taxon>Eubacteriales</taxon>
        <taxon>Oscillospiraceae</taxon>
        <taxon>Vescimonas</taxon>
    </lineage>
</organism>
<feature type="transmembrane region" description="Helical" evidence="6">
    <location>
        <begin position="472"/>
        <end position="494"/>
    </location>
</feature>
<dbReference type="KEGG" id="vcop:MM50RIKEN_00460"/>
<evidence type="ECO:0000256" key="3">
    <source>
        <dbReference type="ARBA" id="ARBA00022692"/>
    </source>
</evidence>
<evidence type="ECO:0000313" key="8">
    <source>
        <dbReference type="Proteomes" id="UP000681035"/>
    </source>
</evidence>
<dbReference type="EMBL" id="AP023418">
    <property type="protein sequence ID" value="BCK80283.1"/>
    <property type="molecule type" value="Genomic_DNA"/>
</dbReference>
<name>A0A810Q6L0_9FIRM</name>
<feature type="transmembrane region" description="Helical" evidence="6">
    <location>
        <begin position="79"/>
        <end position="101"/>
    </location>
</feature>
<evidence type="ECO:0000313" key="7">
    <source>
        <dbReference type="EMBL" id="BCK80283.1"/>
    </source>
</evidence>
<keyword evidence="5 6" id="KW-0472">Membrane</keyword>
<dbReference type="PIRSF" id="PIRSF038958">
    <property type="entry name" value="PG_synth_SpoVB"/>
    <property type="match status" value="1"/>
</dbReference>
<dbReference type="InterPro" id="IPR002797">
    <property type="entry name" value="Polysacc_synth"/>
</dbReference>
<feature type="transmembrane region" description="Helical" evidence="6">
    <location>
        <begin position="113"/>
        <end position="134"/>
    </location>
</feature>
<feature type="transmembrane region" description="Helical" evidence="6">
    <location>
        <begin position="181"/>
        <end position="203"/>
    </location>
</feature>
<feature type="transmembrane region" description="Helical" evidence="6">
    <location>
        <begin position="444"/>
        <end position="466"/>
    </location>
</feature>
<dbReference type="PANTHER" id="PTHR30250:SF21">
    <property type="entry name" value="LIPID II FLIPPASE MURJ"/>
    <property type="match status" value="1"/>
</dbReference>
<feature type="transmembrane region" description="Helical" evidence="6">
    <location>
        <begin position="45"/>
        <end position="67"/>
    </location>
</feature>
<sequence length="518" mass="53852">MGFLGGAALLTAAVAVSKLLGALYKIPLGNLLGSRGMGCFQAAYNVYGVLLTLSTAGLPLAMSRLIAQSRGRPRRQRRIFHVALALFLALGLVGSGVMLTFPRQLSGLLHNELAAPSIRVLAPALLAVCLLSAIRGYTQGQGQMLPTAVSQVVESAGKLVVGLGLTWYLLTVRGVSPEIGAAGAMAGVTVGSLLALLVLTLRWLPSCMGSDTPPSRREVLGQLLKIGVPITLGAGGMSFITLLDQSVAMDALQSRLGLGLEEANRQYGEYAFALTLFSLPPSFLYPISVSLVPAISGALGQGDRRTARRHTRTALRMALLLALPSGIGLSVLAGPVLRLLYPAQVQTAAAAAHHLRVLGLAAVCVCLMVVSGGILQAWGHEHIPVVTLLTGGAVKIAVSYRLVSDPAWGIRGAAVGTLLCYALIAGMNLLAVGRTTGIVFRWGVPLRTLVAVGAMAVTASGFYRMLVHRASLPLAVLGAVAAAAAVYGGLVLLLGAVRREELCAVFAAKKRRKPSGFF</sequence>
<feature type="transmembrane region" description="Helical" evidence="6">
    <location>
        <begin position="357"/>
        <end position="378"/>
    </location>
</feature>
<proteinExistence type="predicted"/>
<evidence type="ECO:0000256" key="4">
    <source>
        <dbReference type="ARBA" id="ARBA00022989"/>
    </source>
</evidence>
<keyword evidence="2" id="KW-1003">Cell membrane</keyword>
<evidence type="ECO:0000256" key="1">
    <source>
        <dbReference type="ARBA" id="ARBA00004651"/>
    </source>
</evidence>
<protein>
    <submittedName>
        <fullName evidence="7">Stage V sporulation protein B</fullName>
    </submittedName>
</protein>
<dbReference type="InterPro" id="IPR024923">
    <property type="entry name" value="PG_synth_SpoVB"/>
</dbReference>
<keyword evidence="8" id="KW-1185">Reference proteome</keyword>
<feature type="transmembrane region" description="Helical" evidence="6">
    <location>
        <begin position="409"/>
        <end position="432"/>
    </location>
</feature>
<dbReference type="Proteomes" id="UP000681035">
    <property type="component" value="Chromosome"/>
</dbReference>
<keyword evidence="3 6" id="KW-0812">Transmembrane</keyword>
<dbReference type="PANTHER" id="PTHR30250">
    <property type="entry name" value="PST FAMILY PREDICTED COLANIC ACID TRANSPORTER"/>
    <property type="match status" value="1"/>
</dbReference>
<dbReference type="Pfam" id="PF01943">
    <property type="entry name" value="Polysacc_synt"/>
    <property type="match status" value="1"/>
</dbReference>
<evidence type="ECO:0000256" key="5">
    <source>
        <dbReference type="ARBA" id="ARBA00023136"/>
    </source>
</evidence>
<accession>A0A810Q6L0</accession>
<dbReference type="CDD" id="cd13124">
    <property type="entry name" value="MATE_SpoVB_like"/>
    <property type="match status" value="1"/>
</dbReference>
<dbReference type="GO" id="GO:0005886">
    <property type="term" value="C:plasma membrane"/>
    <property type="evidence" value="ECO:0007669"/>
    <property type="project" value="UniProtKB-SubCell"/>
</dbReference>
<feature type="transmembrane region" description="Helical" evidence="6">
    <location>
        <begin position="314"/>
        <end position="337"/>
    </location>
</feature>
<dbReference type="InterPro" id="IPR050833">
    <property type="entry name" value="Poly_Biosynth_Transport"/>
</dbReference>
<gene>
    <name evidence="7" type="primary">spoVB</name>
    <name evidence="7" type="ORF">MM50RIKEN_00460</name>
</gene>
<comment type="subcellular location">
    <subcellularLocation>
        <location evidence="1">Cell membrane</location>
        <topology evidence="1">Multi-pass membrane protein</topology>
    </subcellularLocation>
</comment>
<keyword evidence="4 6" id="KW-1133">Transmembrane helix</keyword>
<dbReference type="AlphaFoldDB" id="A0A810Q6L0"/>
<feature type="transmembrane region" description="Helical" evidence="6">
    <location>
        <begin position="385"/>
        <end position="403"/>
    </location>
</feature>